<dbReference type="EMBL" id="JAPFFI010000009">
    <property type="protein sequence ID" value="KAJ6381785.1"/>
    <property type="molecule type" value="Genomic_DNA"/>
</dbReference>
<sequence length="107" mass="11605">MHFFRGPENNPRSNGPDKNPLSIGPDENSLSIGREQGIRAEFPIKGRHKLKDPNRLMGIGCKGIEAKDVELSKAAARLMVLQTQGSMKAVESGLMSRARSHIAKGVA</sequence>
<protein>
    <submittedName>
        <fullName evidence="2">Uncharacterized protein</fullName>
    </submittedName>
</protein>
<reference evidence="2" key="1">
    <citation type="submission" date="2022-10" db="EMBL/GenBank/DDBJ databases">
        <authorList>
            <person name="Hyden B.L."/>
            <person name="Feng K."/>
            <person name="Yates T."/>
            <person name="Jawdy S."/>
            <person name="Smart L.B."/>
            <person name="Muchero W."/>
        </authorList>
    </citation>
    <scope>NUCLEOTIDE SEQUENCE</scope>
    <source>
        <tissue evidence="2">Shoot tip</tissue>
    </source>
</reference>
<feature type="region of interest" description="Disordered" evidence="1">
    <location>
        <begin position="1"/>
        <end position="36"/>
    </location>
</feature>
<name>A0ABQ9BCM1_9ROSI</name>
<dbReference type="Proteomes" id="UP001141253">
    <property type="component" value="Chromosome 6"/>
</dbReference>
<evidence type="ECO:0000313" key="2">
    <source>
        <dbReference type="EMBL" id="KAJ6381785.1"/>
    </source>
</evidence>
<proteinExistence type="predicted"/>
<evidence type="ECO:0000256" key="1">
    <source>
        <dbReference type="SAM" id="MobiDB-lite"/>
    </source>
</evidence>
<evidence type="ECO:0000313" key="3">
    <source>
        <dbReference type="Proteomes" id="UP001141253"/>
    </source>
</evidence>
<keyword evidence="3" id="KW-1185">Reference proteome</keyword>
<comment type="caution">
    <text evidence="2">The sequence shown here is derived from an EMBL/GenBank/DDBJ whole genome shotgun (WGS) entry which is preliminary data.</text>
</comment>
<reference evidence="2" key="2">
    <citation type="journal article" date="2023" name="Int. J. Mol. Sci.">
        <title>De Novo Assembly and Annotation of 11 Diverse Shrub Willow (Salix) Genomes Reveals Novel Gene Organization in Sex-Linked Regions.</title>
        <authorList>
            <person name="Hyden B."/>
            <person name="Feng K."/>
            <person name="Yates T.B."/>
            <person name="Jawdy S."/>
            <person name="Cereghino C."/>
            <person name="Smart L.B."/>
            <person name="Muchero W."/>
        </authorList>
    </citation>
    <scope>NUCLEOTIDE SEQUENCE</scope>
    <source>
        <tissue evidence="2">Shoot tip</tissue>
    </source>
</reference>
<accession>A0ABQ9BCM1</accession>
<gene>
    <name evidence="2" type="ORF">OIU77_030454</name>
</gene>
<organism evidence="2 3">
    <name type="scientific">Salix suchowensis</name>
    <dbReference type="NCBI Taxonomy" id="1278906"/>
    <lineage>
        <taxon>Eukaryota</taxon>
        <taxon>Viridiplantae</taxon>
        <taxon>Streptophyta</taxon>
        <taxon>Embryophyta</taxon>
        <taxon>Tracheophyta</taxon>
        <taxon>Spermatophyta</taxon>
        <taxon>Magnoliopsida</taxon>
        <taxon>eudicotyledons</taxon>
        <taxon>Gunneridae</taxon>
        <taxon>Pentapetalae</taxon>
        <taxon>rosids</taxon>
        <taxon>fabids</taxon>
        <taxon>Malpighiales</taxon>
        <taxon>Salicaceae</taxon>
        <taxon>Saliceae</taxon>
        <taxon>Salix</taxon>
    </lineage>
</organism>